<dbReference type="RefSeq" id="WP_076731953.1">
    <property type="nucleotide sequence ID" value="NZ_CP019352.1"/>
</dbReference>
<dbReference type="InterPro" id="IPR050248">
    <property type="entry name" value="Polysacc_deacetylase_ArnD"/>
</dbReference>
<dbReference type="AlphaFoldDB" id="A0AAC9LKY9"/>
<keyword evidence="1" id="KW-0479">Metal-binding</keyword>
<accession>A0AAC9LKY9</accession>
<name>A0AAC9LKY9_9FLAO</name>
<dbReference type="KEGG" id="lvn:BWR22_02980"/>
<dbReference type="PROSITE" id="PS51677">
    <property type="entry name" value="NODB"/>
    <property type="match status" value="1"/>
</dbReference>
<evidence type="ECO:0000259" key="3">
    <source>
        <dbReference type="PROSITE" id="PS51677"/>
    </source>
</evidence>
<dbReference type="GO" id="GO:0016020">
    <property type="term" value="C:membrane"/>
    <property type="evidence" value="ECO:0007669"/>
    <property type="project" value="TreeGrafter"/>
</dbReference>
<dbReference type="CDD" id="cd10917">
    <property type="entry name" value="CE4_NodB_like_6s_7s"/>
    <property type="match status" value="1"/>
</dbReference>
<dbReference type="GO" id="GO:0016810">
    <property type="term" value="F:hydrolase activity, acting on carbon-nitrogen (but not peptide) bonds"/>
    <property type="evidence" value="ECO:0007669"/>
    <property type="project" value="InterPro"/>
</dbReference>
<evidence type="ECO:0000313" key="5">
    <source>
        <dbReference type="Proteomes" id="UP000187506"/>
    </source>
</evidence>
<keyword evidence="2" id="KW-0378">Hydrolase</keyword>
<dbReference type="Gene3D" id="3.20.20.370">
    <property type="entry name" value="Glycoside hydrolase/deacetylase"/>
    <property type="match status" value="1"/>
</dbReference>
<gene>
    <name evidence="4" type="ORF">BWR22_02980</name>
</gene>
<dbReference type="PANTHER" id="PTHR10587:SF133">
    <property type="entry name" value="CHITIN DEACETYLASE 1-RELATED"/>
    <property type="match status" value="1"/>
</dbReference>
<dbReference type="InterPro" id="IPR011330">
    <property type="entry name" value="Glyco_hydro/deAcase_b/a-brl"/>
</dbReference>
<organism evidence="4 5">
    <name type="scientific">Lacinutrix venerupis</name>
    <dbReference type="NCBI Taxonomy" id="1486034"/>
    <lineage>
        <taxon>Bacteria</taxon>
        <taxon>Pseudomonadati</taxon>
        <taxon>Bacteroidota</taxon>
        <taxon>Flavobacteriia</taxon>
        <taxon>Flavobacteriales</taxon>
        <taxon>Flavobacteriaceae</taxon>
        <taxon>Lacinutrix</taxon>
    </lineage>
</organism>
<dbReference type="GO" id="GO:0005975">
    <property type="term" value="P:carbohydrate metabolic process"/>
    <property type="evidence" value="ECO:0007669"/>
    <property type="project" value="InterPro"/>
</dbReference>
<evidence type="ECO:0000313" key="4">
    <source>
        <dbReference type="EMBL" id="APX99314.1"/>
    </source>
</evidence>
<proteinExistence type="predicted"/>
<sequence length="217" mass="25226">MRFVPAKIPYLIKRIFPNYVWDFSSNKKILYLTFDDGPTPEITQWTLNTLKKHNAKATFFCIGNNVTKYPDIIKNILEEGHSIGNHTQDHVKGWKTSTKNYLENVLKAETIIKNELKEKQQLKLYRPPFGQLKNSQGKAIIQLGYKIIMWSVISFDWEHKISKAQCLENVISKASKKNNIIVFHDSVKASRNMMYALPKVLEHFSKEGYVFKAIPSY</sequence>
<protein>
    <submittedName>
        <fullName evidence="4">Polysaccharide deacetylase family protein</fullName>
    </submittedName>
</protein>
<evidence type="ECO:0000256" key="1">
    <source>
        <dbReference type="ARBA" id="ARBA00022723"/>
    </source>
</evidence>
<feature type="domain" description="NodB homology" evidence="3">
    <location>
        <begin position="28"/>
        <end position="212"/>
    </location>
</feature>
<evidence type="ECO:0000256" key="2">
    <source>
        <dbReference type="ARBA" id="ARBA00022801"/>
    </source>
</evidence>
<dbReference type="Pfam" id="PF01522">
    <property type="entry name" value="Polysacc_deac_1"/>
    <property type="match status" value="1"/>
</dbReference>
<dbReference type="Proteomes" id="UP000187506">
    <property type="component" value="Chromosome"/>
</dbReference>
<dbReference type="InterPro" id="IPR002509">
    <property type="entry name" value="NODB_dom"/>
</dbReference>
<dbReference type="GO" id="GO:0046872">
    <property type="term" value="F:metal ion binding"/>
    <property type="evidence" value="ECO:0007669"/>
    <property type="project" value="UniProtKB-KW"/>
</dbReference>
<dbReference type="EMBL" id="CP019352">
    <property type="protein sequence ID" value="APX99314.1"/>
    <property type="molecule type" value="Genomic_DNA"/>
</dbReference>
<dbReference type="SUPFAM" id="SSF88713">
    <property type="entry name" value="Glycoside hydrolase/deacetylase"/>
    <property type="match status" value="1"/>
</dbReference>
<reference evidence="4 5" key="1">
    <citation type="submission" date="2017-01" db="EMBL/GenBank/DDBJ databases">
        <title>Complete genome of Lacinutrix venerupis DOK2-8 isolated from seawater in Dokdo.</title>
        <authorList>
            <person name="Chi W.-J."/>
            <person name="Kim J.H."/>
        </authorList>
    </citation>
    <scope>NUCLEOTIDE SEQUENCE [LARGE SCALE GENOMIC DNA]</scope>
    <source>
        <strain evidence="4 5">DOK2-8</strain>
    </source>
</reference>
<dbReference type="PANTHER" id="PTHR10587">
    <property type="entry name" value="GLYCOSYL TRANSFERASE-RELATED"/>
    <property type="match status" value="1"/>
</dbReference>
<keyword evidence="5" id="KW-1185">Reference proteome</keyword>